<gene>
    <name evidence="2" type="primary">M</name>
</gene>
<dbReference type="EMBL" id="MT774258">
    <property type="protein sequence ID" value="QQO86217.1"/>
    <property type="molecule type" value="Viral_cRNA"/>
</dbReference>
<proteinExistence type="predicted"/>
<organism evidence="2 3">
    <name type="scientific">Lake Chad virus</name>
    <dbReference type="NCBI Taxonomy" id="688438"/>
    <lineage>
        <taxon>Viruses</taxon>
        <taxon>Riboviria</taxon>
        <taxon>Orthornavirae</taxon>
        <taxon>Negarnaviricota</taxon>
        <taxon>Polyploviricotina</taxon>
        <taxon>Insthoviricetes</taxon>
        <taxon>Articulavirales</taxon>
        <taxon>Orthomyxoviridae</taxon>
        <taxon>Quaranjavirus</taxon>
        <taxon>Quaranjavirus chadense</taxon>
    </lineage>
</organism>
<protein>
    <submittedName>
        <fullName evidence="2">Matrix protein</fullName>
    </submittedName>
</protein>
<name>A0A7T8EH14_9ORTO</name>
<reference evidence="2 3" key="1">
    <citation type="submission" date="2020-07" db="EMBL/GenBank/DDBJ databases">
        <authorList>
            <person name="Feng K.H."/>
            <person name="Tesh R.B."/>
            <person name="Allison A.B."/>
        </authorList>
    </citation>
    <scope>NUCLEOTIDE SEQUENCE [LARGE SCALE GENOMIC DNA]</scope>
    <source>
        <strain evidence="2">Ib An 38918</strain>
    </source>
</reference>
<dbReference type="RefSeq" id="YP_009987465.1">
    <property type="nucleotide sequence ID" value="NC_052686.1"/>
</dbReference>
<accession>A0A7T8EH14</accession>
<keyword evidence="3" id="KW-1185">Reference proteome</keyword>
<feature type="region of interest" description="Disordered" evidence="1">
    <location>
        <begin position="150"/>
        <end position="176"/>
    </location>
</feature>
<sequence>MATSSRQSDFPSAEELSIGMARMTLSGDTVPREIFESVDRLADKMDTLSIDNKSKAAGLISVWVVNRYNPFRGATVLKSHLGCSNLKKIIYKADKHRCIRTAKAYIDRGAPPHGDRWETLFECAIGLLTDQRWGDDDFRAEVAKALIESTGGEVERAPTKPRRKDATRDESDDEEEAFEKVMERATKRLLEEASRQQKKRRKAAMDTAIELRDSFKSMTARGECFAKMSQGERTRWITTFSKCLQQILDLNEGARLYDYVKSIGSR</sequence>
<dbReference type="KEGG" id="vg:62675787"/>
<evidence type="ECO:0000256" key="1">
    <source>
        <dbReference type="SAM" id="MobiDB-lite"/>
    </source>
</evidence>
<feature type="compositionally biased region" description="Basic and acidic residues" evidence="1">
    <location>
        <begin position="153"/>
        <end position="169"/>
    </location>
</feature>
<dbReference type="Proteomes" id="UP000613587">
    <property type="component" value="Genome"/>
</dbReference>
<evidence type="ECO:0000313" key="2">
    <source>
        <dbReference type="EMBL" id="QQO86217.1"/>
    </source>
</evidence>
<evidence type="ECO:0000313" key="3">
    <source>
        <dbReference type="Proteomes" id="UP000613587"/>
    </source>
</evidence>
<dbReference type="GeneID" id="62675787"/>